<dbReference type="GO" id="GO:0004586">
    <property type="term" value="F:ornithine decarboxylase activity"/>
    <property type="evidence" value="ECO:0007669"/>
    <property type="project" value="UniProtKB-ARBA"/>
</dbReference>
<sequence>MFVTAETVAVEAFDHFPNPAKLIHKVPAPLQDNLDFPSISNLPVREIIRDRLVSIDTEEPEADEENAFFVADLGEIYRQQQRWVRLLPRIEPFFAVKCNPDPIISRLLASLGTGFDCASKAEIQQTLSLGVDPSRVIYANPCKQGSFIRYAAQHGVKKMTFDNLEELQKIKRFFPDAELVLRILADDSKSICKLGLKFGASLDSTEHLLRSAKELDLNVIGVSFHVGSGCFDEQAFSDAVQRARNVFDQAAEIGYEFTLLDVGGGFPGANVQDGITFEKVAAILGPAVDRLFPAHVRVIAEPGRYYVASAFTLATNVIARRTVMRDREGKGGNEGGIAGMPTGDDHLSYMYYINDGMYGSFNCVMFDHQLVHPQVLLKSGVFSYGERFDEPEFGCSVWGPTCDSIDCIVRNANLPQLDVGDWVYFENMGAYTVCAASQFNGFRKSNIVYTNTEFVSEYGA</sequence>
<comment type="cofactor">
    <cofactor evidence="1 5">
        <name>pyridoxal 5'-phosphate</name>
        <dbReference type="ChEBI" id="CHEBI:597326"/>
    </cofactor>
</comment>
<dbReference type="Gene3D" id="2.40.37.10">
    <property type="entry name" value="Lyase, Ornithine Decarboxylase, Chain A, domain 1"/>
    <property type="match status" value="1"/>
</dbReference>
<gene>
    <name evidence="7" type="ORF">BC938DRAFT_473172</name>
</gene>
<dbReference type="EMBL" id="RBNJ01015119">
    <property type="protein sequence ID" value="RUS24726.1"/>
    <property type="molecule type" value="Genomic_DNA"/>
</dbReference>
<dbReference type="InterPro" id="IPR000183">
    <property type="entry name" value="Orn/DAP/Arg_de-COase"/>
</dbReference>
<dbReference type="InterPro" id="IPR029066">
    <property type="entry name" value="PLP-binding_barrel"/>
</dbReference>
<dbReference type="PANTHER" id="PTHR11482">
    <property type="entry name" value="ARGININE/DIAMINOPIMELATE/ORNITHINE DECARBOXYLASE"/>
    <property type="match status" value="1"/>
</dbReference>
<accession>A0A433Q4L0</accession>
<evidence type="ECO:0000256" key="4">
    <source>
        <dbReference type="ARBA" id="ARBA00023239"/>
    </source>
</evidence>
<keyword evidence="8" id="KW-1185">Reference proteome</keyword>
<dbReference type="PRINTS" id="PR01179">
    <property type="entry name" value="ODADCRBXLASE"/>
</dbReference>
<dbReference type="InterPro" id="IPR022644">
    <property type="entry name" value="De-COase2_N"/>
</dbReference>
<evidence type="ECO:0000313" key="7">
    <source>
        <dbReference type="EMBL" id="RUS24726.1"/>
    </source>
</evidence>
<keyword evidence="3 5" id="KW-0663">Pyridoxal phosphate</keyword>
<evidence type="ECO:0000256" key="3">
    <source>
        <dbReference type="ARBA" id="ARBA00022898"/>
    </source>
</evidence>
<feature type="domain" description="Orn/DAP/Arg decarboxylase 2 N-terminal" evidence="6">
    <location>
        <begin position="73"/>
        <end position="308"/>
    </location>
</feature>
<dbReference type="PANTHER" id="PTHR11482:SF6">
    <property type="entry name" value="ORNITHINE DECARBOXYLASE 1-RELATED"/>
    <property type="match status" value="1"/>
</dbReference>
<dbReference type="InterPro" id="IPR009006">
    <property type="entry name" value="Ala_racemase/Decarboxylase_C"/>
</dbReference>
<organism evidence="7 8">
    <name type="scientific">Jimgerdemannia flammicorona</name>
    <dbReference type="NCBI Taxonomy" id="994334"/>
    <lineage>
        <taxon>Eukaryota</taxon>
        <taxon>Fungi</taxon>
        <taxon>Fungi incertae sedis</taxon>
        <taxon>Mucoromycota</taxon>
        <taxon>Mucoromycotina</taxon>
        <taxon>Endogonomycetes</taxon>
        <taxon>Endogonales</taxon>
        <taxon>Endogonaceae</taxon>
        <taxon>Jimgerdemannia</taxon>
    </lineage>
</organism>
<dbReference type="CDD" id="cd00622">
    <property type="entry name" value="PLPDE_III_ODC"/>
    <property type="match status" value="1"/>
</dbReference>
<dbReference type="Pfam" id="PF02784">
    <property type="entry name" value="Orn_Arg_deC_N"/>
    <property type="match status" value="1"/>
</dbReference>
<reference evidence="7 8" key="1">
    <citation type="journal article" date="2018" name="New Phytol.">
        <title>Phylogenomics of Endogonaceae and evolution of mycorrhizas within Mucoromycota.</title>
        <authorList>
            <person name="Chang Y."/>
            <person name="Desiro A."/>
            <person name="Na H."/>
            <person name="Sandor L."/>
            <person name="Lipzen A."/>
            <person name="Clum A."/>
            <person name="Barry K."/>
            <person name="Grigoriev I.V."/>
            <person name="Martin F.M."/>
            <person name="Stajich J.E."/>
            <person name="Smith M.E."/>
            <person name="Bonito G."/>
            <person name="Spatafora J.W."/>
        </authorList>
    </citation>
    <scope>NUCLEOTIDE SEQUENCE [LARGE SCALE GENOMIC DNA]</scope>
    <source>
        <strain evidence="7 8">AD002</strain>
    </source>
</reference>
<dbReference type="GO" id="GO:0033387">
    <property type="term" value="P:putrescine biosynthetic process from arginine, via ornithine"/>
    <property type="evidence" value="ECO:0007669"/>
    <property type="project" value="TreeGrafter"/>
</dbReference>
<dbReference type="AlphaFoldDB" id="A0A433Q4L0"/>
<dbReference type="Proteomes" id="UP000274822">
    <property type="component" value="Unassembled WGS sequence"/>
</dbReference>
<dbReference type="Gene3D" id="3.20.20.10">
    <property type="entry name" value="Alanine racemase"/>
    <property type="match status" value="1"/>
</dbReference>
<feature type="active site" description="Proton donor" evidence="5">
    <location>
        <position position="402"/>
    </location>
</feature>
<keyword evidence="4" id="KW-0456">Lyase</keyword>
<dbReference type="FunFam" id="2.40.37.10:FF:000005">
    <property type="entry name" value="Ornithine decarboxylase"/>
    <property type="match status" value="1"/>
</dbReference>
<dbReference type="FunFam" id="3.20.20.10:FF:000005">
    <property type="entry name" value="Ornithine decarboxylase"/>
    <property type="match status" value="1"/>
</dbReference>
<name>A0A433Q4L0_9FUNG</name>
<evidence type="ECO:0000313" key="8">
    <source>
        <dbReference type="Proteomes" id="UP000274822"/>
    </source>
</evidence>
<evidence type="ECO:0000256" key="5">
    <source>
        <dbReference type="PIRSR" id="PIRSR600183-50"/>
    </source>
</evidence>
<dbReference type="GO" id="GO:0005737">
    <property type="term" value="C:cytoplasm"/>
    <property type="evidence" value="ECO:0007669"/>
    <property type="project" value="TreeGrafter"/>
</dbReference>
<evidence type="ECO:0000256" key="1">
    <source>
        <dbReference type="ARBA" id="ARBA00001933"/>
    </source>
</evidence>
<feature type="modified residue" description="N6-(pyridoxal phosphate)lysine" evidence="5">
    <location>
        <position position="97"/>
    </location>
</feature>
<proteinExistence type="inferred from homology"/>
<dbReference type="SUPFAM" id="SSF51419">
    <property type="entry name" value="PLP-binding barrel"/>
    <property type="match status" value="1"/>
</dbReference>
<comment type="similarity">
    <text evidence="2">Belongs to the Orn/Lys/Arg decarboxylase class-II family.</text>
</comment>
<dbReference type="PRINTS" id="PR01182">
    <property type="entry name" value="ORNDCRBXLASE"/>
</dbReference>
<comment type="caution">
    <text evidence="7">The sequence shown here is derived from an EMBL/GenBank/DDBJ whole genome shotgun (WGS) entry which is preliminary data.</text>
</comment>
<protein>
    <submittedName>
        <fullName evidence="7">Pyridoxal-dependent decarboxylase</fullName>
    </submittedName>
</protein>
<evidence type="ECO:0000256" key="2">
    <source>
        <dbReference type="ARBA" id="ARBA00008872"/>
    </source>
</evidence>
<dbReference type="SUPFAM" id="SSF50621">
    <property type="entry name" value="Alanine racemase C-terminal domain-like"/>
    <property type="match status" value="1"/>
</dbReference>
<evidence type="ECO:0000259" key="6">
    <source>
        <dbReference type="Pfam" id="PF02784"/>
    </source>
</evidence>
<dbReference type="InterPro" id="IPR002433">
    <property type="entry name" value="Orn_de-COase"/>
</dbReference>